<evidence type="ECO:0000256" key="10">
    <source>
        <dbReference type="ARBA" id="ARBA00023242"/>
    </source>
</evidence>
<dbReference type="Gene3D" id="3.30.1490.180">
    <property type="entry name" value="RNA polymerase ii"/>
    <property type="match status" value="1"/>
</dbReference>
<dbReference type="GO" id="GO:0003899">
    <property type="term" value="F:DNA-directed RNA polymerase activity"/>
    <property type="evidence" value="ECO:0007669"/>
    <property type="project" value="UniProtKB-EC"/>
</dbReference>
<sequence length="1738" mass="192261">MNVSQPVASAVKGVEFGFLSSGDIRALSVKRVTNPTTFDTLLNPIPGGLYDSAYGPFGDNGCSTCNLKHGCPGHCGHIELPVHVYHPTFMDQCLRLLRAKCVYCHKLRLARSEVNRYVCKLRLIKHGLIKESYDVDEIKAGKGKDALLTNGAESASGSDSEDADVSAVIDKRNAFTRRALKSATKPSEWTSQKLETVVDERRETIREFLGTIANIRKCTSCGGISPKYRKDRFTKIFKKPLTERDRVTMVQAGLKEQDPLVLLKKQRAAAAAADKKRALAEDEGVADLEDSTTESEGEGDDIEMLDIEQEVAGGTTLETSTSEKSKKSSTSDPDGAFLNAGQVHAALVQLFEREEEIFQLVYSPSQRKGSARPSADMFFIKDLLIPPNKYRPEARTSNDSIAESPDNTHYKNILSVCDDMSQIHKEINGIESAQQGRRLRTYADFQNAWIKLQDAVNSMLDRDRNPVQPAPGRRIEDGIKQRLEKKEGLFRKNMMGKRVNFAARTVISPDPNIETNEIGVPPVFAIKLTYPEPVTDHNFHDLKEAVINGPYVWPGAVAIENENGQVINLQIKNAEERTALANQLQAPSSTSVTGGRPKKVHRHLNNGDIVIMNRQPTLHKPSMMCHRARVLPGEKTLRMHYANCKTYNADFDGDEMNMHFPQNELARSEAINIADTDHQFLSATFGEPLRGLIQDHISMGVHLTNRDTFFDRDEYQQLIYAAVRPENNHTSSGRIETVPPTIFKPKPLWTGKQVISTILKNIKPENYPGLTLQSKSTTLKSLWADNSEEQEVIFKDGELVCGIIDKKQIGPSSGGLVDAIYEAYGHTAAGKLLSILGRLLTKLLHMRAFSCGIEDLVFTPAGDIARRKHLEQADHFGLQVAAEYVSLSDRKPSTNDAELRKRLEEVLRDPEKQQGLDGRMKGAAGEVSTDVTKNCLPSALVKPFPKNQMQAMTVSGAKGSKVNANQISCNLGQQVLEGNRVPVMVSGKTLPCFKPFETSARAGGYIVDRFLTGVRPQEYYFHAMAGREGLIDTAVKTSRSGYLQRCLCKGLEGLRVEHDSSVRNPDGSVVQFIYGDDGLDVTKAKYTSAFKFLGENYVSFFYELALKEDFERVQNEDAQEHTKKAEKLYRKTGDLGCMDPALAIYPPSSNAGSMSESLFRAAREWMEKNPDGLIKEKKSEGGTLTKIALNKATMTKKTFQRLLEMRYAKSVVEAGEAVGVVAGQSVGEPSTQMTLNTFHLAGHAAKNVTLGIPRLREIVMTASQNIPTPTMMLYLNEEIGDDDARQFAKGISQLSLAEITDNATVTERIGKGVGYEHARQYTVHLDFFPSDEYCEEYAITVRDVVNTLEKKFFPRLQASLRKEIKKSNDMKTLKGKVDAHPEIGKSAGTIEQESSRAGAEHEGGDDDSDDEGDDDATRDKVNNNKKQSGYDAPDDDEEELINRESTSDESEDETYGGSPRPSKRSRSNNDQDDSSKASSNSSLNVRAIEERIMSSRYSNDVASFTFSTTPSRCTFTIEYEASASKILFLPHLESALHQSLIQTIPGVKSATYIPANNLTNEPASIITEGANLLSMREFQDVLNPHKMRTNDIGLMLRLYGVEACRASIVAEIGAVFGGHGIDVDYRHLSLIADFMTRSGGYRAFNRQGFAGNASPLMKMSFETTVGFLKDAVLEADTDELVHPSARGVIGRVGRMGTGAFEVLVPVKPWGEEGQGRNGVEILARKDEEDEDEMDVDEE</sequence>
<dbReference type="GO" id="GO:0046872">
    <property type="term" value="F:metal ion binding"/>
    <property type="evidence" value="ECO:0007669"/>
    <property type="project" value="UniProtKB-KW"/>
</dbReference>
<dbReference type="InterPro" id="IPR045867">
    <property type="entry name" value="DNA-dir_RpoC_beta_prime"/>
</dbReference>
<dbReference type="Pfam" id="PF04998">
    <property type="entry name" value="RNA_pol_Rpb1_5"/>
    <property type="match status" value="1"/>
</dbReference>
<dbReference type="Gene3D" id="2.40.40.20">
    <property type="match status" value="1"/>
</dbReference>
<evidence type="ECO:0000256" key="7">
    <source>
        <dbReference type="ARBA" id="ARBA00022833"/>
    </source>
</evidence>
<feature type="compositionally biased region" description="Acidic residues" evidence="13">
    <location>
        <begin position="1727"/>
        <end position="1738"/>
    </location>
</feature>
<keyword evidence="5 12" id="KW-0548">Nucleotidyltransferase</keyword>
<keyword evidence="3 12" id="KW-0240">DNA-directed RNA polymerase</keyword>
<dbReference type="SUPFAM" id="SSF64484">
    <property type="entry name" value="beta and beta-prime subunits of DNA dependent RNA-polymerase"/>
    <property type="match status" value="1"/>
</dbReference>
<dbReference type="CDD" id="cd02735">
    <property type="entry name" value="RNAP_I_Rpa1_C"/>
    <property type="match status" value="1"/>
</dbReference>
<feature type="compositionally biased region" description="Acidic residues" evidence="13">
    <location>
        <begin position="281"/>
        <end position="309"/>
    </location>
</feature>
<name>A0A9P4MSV5_9PEZI</name>
<comment type="function">
    <text evidence="12">DNA-dependent RNA polymerase catalyzes the transcription of DNA into RNA using the four ribonucleoside triphosphates as substrates.</text>
</comment>
<dbReference type="GO" id="GO:0006351">
    <property type="term" value="P:DNA-templated transcription"/>
    <property type="evidence" value="ECO:0007669"/>
    <property type="project" value="InterPro"/>
</dbReference>
<comment type="similarity">
    <text evidence="2 12">Belongs to the RNA polymerase beta' chain family.</text>
</comment>
<dbReference type="InterPro" id="IPR015699">
    <property type="entry name" value="DNA-dir_RNA_pol1_lsu_N"/>
</dbReference>
<dbReference type="PANTHER" id="PTHR19376">
    <property type="entry name" value="DNA-DIRECTED RNA POLYMERASE"/>
    <property type="match status" value="1"/>
</dbReference>
<evidence type="ECO:0000259" key="14">
    <source>
        <dbReference type="SMART" id="SM00663"/>
    </source>
</evidence>
<dbReference type="CDD" id="cd01435">
    <property type="entry name" value="RNAP_I_RPA1_N"/>
    <property type="match status" value="1"/>
</dbReference>
<gene>
    <name evidence="15" type="ORF">K461DRAFT_274138</name>
</gene>
<dbReference type="InterPro" id="IPR042102">
    <property type="entry name" value="RNA_pol_Rpb1_3_sf"/>
</dbReference>
<feature type="region of interest" description="Disordered" evidence="13">
    <location>
        <begin position="1711"/>
        <end position="1738"/>
    </location>
</feature>
<dbReference type="EMBL" id="ML996081">
    <property type="protein sequence ID" value="KAF2157901.1"/>
    <property type="molecule type" value="Genomic_DNA"/>
</dbReference>
<dbReference type="InterPro" id="IPR038120">
    <property type="entry name" value="Rpb1_funnel_sf"/>
</dbReference>
<evidence type="ECO:0000256" key="5">
    <source>
        <dbReference type="ARBA" id="ARBA00022695"/>
    </source>
</evidence>
<dbReference type="Gene3D" id="1.10.132.30">
    <property type="match status" value="1"/>
</dbReference>
<evidence type="ECO:0000256" key="3">
    <source>
        <dbReference type="ARBA" id="ARBA00022478"/>
    </source>
</evidence>
<keyword evidence="8" id="KW-0460">Magnesium</keyword>
<protein>
    <recommendedName>
        <fullName evidence="12">DNA-directed RNA polymerase subunit</fullName>
        <ecNumber evidence="12">2.7.7.6</ecNumber>
    </recommendedName>
</protein>
<dbReference type="Proteomes" id="UP000799439">
    <property type="component" value="Unassembled WGS sequence"/>
</dbReference>
<feature type="region of interest" description="Disordered" evidence="13">
    <location>
        <begin position="1371"/>
        <end position="1484"/>
    </location>
</feature>
<dbReference type="Gene3D" id="3.30.70.2850">
    <property type="match status" value="1"/>
</dbReference>
<dbReference type="InterPro" id="IPR044893">
    <property type="entry name" value="RNA_pol_Rpb1_clamp_domain"/>
</dbReference>
<dbReference type="SMART" id="SM00663">
    <property type="entry name" value="RPOLA_N"/>
    <property type="match status" value="1"/>
</dbReference>
<dbReference type="GO" id="GO:0003677">
    <property type="term" value="F:DNA binding"/>
    <property type="evidence" value="ECO:0007669"/>
    <property type="project" value="InterPro"/>
</dbReference>
<dbReference type="FunFam" id="4.10.860.120:FF:000006">
    <property type="entry name" value="DNA-directed RNA polymerase subunit"/>
    <property type="match status" value="1"/>
</dbReference>
<keyword evidence="16" id="KW-1185">Reference proteome</keyword>
<dbReference type="FunFam" id="2.40.40.20:FF:000019">
    <property type="entry name" value="DNA-directed RNA polymerase II subunit RPB1"/>
    <property type="match status" value="1"/>
</dbReference>
<dbReference type="EC" id="2.7.7.6" evidence="12"/>
<evidence type="ECO:0000256" key="4">
    <source>
        <dbReference type="ARBA" id="ARBA00022679"/>
    </source>
</evidence>
<dbReference type="FunFam" id="3.30.1490.180:FF:000003">
    <property type="entry name" value="DNA-directed RNA polymerase subunit"/>
    <property type="match status" value="1"/>
</dbReference>
<evidence type="ECO:0000256" key="2">
    <source>
        <dbReference type="ARBA" id="ARBA00006460"/>
    </source>
</evidence>
<evidence type="ECO:0000256" key="1">
    <source>
        <dbReference type="ARBA" id="ARBA00004123"/>
    </source>
</evidence>
<dbReference type="InterPro" id="IPR047107">
    <property type="entry name" value="DNA-dir_RNA_pol1_lsu_C"/>
</dbReference>
<dbReference type="InterPro" id="IPR007081">
    <property type="entry name" value="RNA_pol_Rpb1_5"/>
</dbReference>
<comment type="caution">
    <text evidence="15">The sequence shown here is derived from an EMBL/GenBank/DDBJ whole genome shotgun (WGS) entry which is preliminary data.</text>
</comment>
<organism evidence="15 16">
    <name type="scientific">Myriangium duriaei CBS 260.36</name>
    <dbReference type="NCBI Taxonomy" id="1168546"/>
    <lineage>
        <taxon>Eukaryota</taxon>
        <taxon>Fungi</taxon>
        <taxon>Dikarya</taxon>
        <taxon>Ascomycota</taxon>
        <taxon>Pezizomycotina</taxon>
        <taxon>Dothideomycetes</taxon>
        <taxon>Dothideomycetidae</taxon>
        <taxon>Myriangiales</taxon>
        <taxon>Myriangiaceae</taxon>
        <taxon>Myriangium</taxon>
    </lineage>
</organism>
<dbReference type="InterPro" id="IPR007066">
    <property type="entry name" value="RNA_pol_Rpb1_3"/>
</dbReference>
<keyword evidence="6" id="KW-0479">Metal-binding</keyword>
<dbReference type="Pfam" id="PF05000">
    <property type="entry name" value="RNA_pol_Rpb1_4"/>
    <property type="match status" value="1"/>
</dbReference>
<dbReference type="Gene3D" id="1.10.274.100">
    <property type="entry name" value="RNA polymerase Rpb1, domain 3"/>
    <property type="match status" value="1"/>
</dbReference>
<keyword evidence="10" id="KW-0539">Nucleus</keyword>
<dbReference type="Gene3D" id="1.10.357.120">
    <property type="match status" value="1"/>
</dbReference>
<dbReference type="Pfam" id="PF04997">
    <property type="entry name" value="RNA_pol_Rpb1_1"/>
    <property type="match status" value="1"/>
</dbReference>
<feature type="region of interest" description="Disordered" evidence="13">
    <location>
        <begin position="279"/>
        <end position="337"/>
    </location>
</feature>
<dbReference type="Pfam" id="PF00623">
    <property type="entry name" value="RNA_pol_Rpb1_2"/>
    <property type="match status" value="1"/>
</dbReference>
<dbReference type="InterPro" id="IPR007080">
    <property type="entry name" value="RNA_pol_Rpb1_1"/>
</dbReference>
<accession>A0A9P4MSV5</accession>
<feature type="compositionally biased region" description="Acidic residues" evidence="13">
    <location>
        <begin position="1403"/>
        <end position="1414"/>
    </location>
</feature>
<evidence type="ECO:0000313" key="16">
    <source>
        <dbReference type="Proteomes" id="UP000799439"/>
    </source>
</evidence>
<dbReference type="FunFam" id="1.10.274.100:FF:000006">
    <property type="entry name" value="DNA-directed RNA polymerase subunit"/>
    <property type="match status" value="1"/>
</dbReference>
<evidence type="ECO:0000256" key="11">
    <source>
        <dbReference type="ARBA" id="ARBA00048552"/>
    </source>
</evidence>
<dbReference type="PANTHER" id="PTHR19376:SF11">
    <property type="entry name" value="DNA-DIRECTED RNA POLYMERASE I SUBUNIT RPA1"/>
    <property type="match status" value="1"/>
</dbReference>
<evidence type="ECO:0000256" key="8">
    <source>
        <dbReference type="ARBA" id="ARBA00022842"/>
    </source>
</evidence>
<evidence type="ECO:0000256" key="13">
    <source>
        <dbReference type="SAM" id="MobiDB-lite"/>
    </source>
</evidence>
<dbReference type="InterPro" id="IPR007083">
    <property type="entry name" value="RNA_pol_Rpb1_4"/>
</dbReference>
<keyword evidence="7" id="KW-0862">Zinc</keyword>
<dbReference type="Pfam" id="PF04983">
    <property type="entry name" value="RNA_pol_Rpb1_3"/>
    <property type="match status" value="1"/>
</dbReference>
<dbReference type="GO" id="GO:0005736">
    <property type="term" value="C:RNA polymerase I complex"/>
    <property type="evidence" value="ECO:0007669"/>
    <property type="project" value="TreeGrafter"/>
</dbReference>
<comment type="catalytic activity">
    <reaction evidence="11 12">
        <text>RNA(n) + a ribonucleoside 5'-triphosphate = RNA(n+1) + diphosphate</text>
        <dbReference type="Rhea" id="RHEA:21248"/>
        <dbReference type="Rhea" id="RHEA-COMP:14527"/>
        <dbReference type="Rhea" id="RHEA-COMP:17342"/>
        <dbReference type="ChEBI" id="CHEBI:33019"/>
        <dbReference type="ChEBI" id="CHEBI:61557"/>
        <dbReference type="ChEBI" id="CHEBI:140395"/>
        <dbReference type="EC" id="2.7.7.6"/>
    </reaction>
</comment>
<keyword evidence="9 12" id="KW-0804">Transcription</keyword>
<feature type="compositionally biased region" description="Basic and acidic residues" evidence="13">
    <location>
        <begin position="1371"/>
        <end position="1383"/>
    </location>
</feature>
<evidence type="ECO:0000313" key="15">
    <source>
        <dbReference type="EMBL" id="KAF2157901.1"/>
    </source>
</evidence>
<dbReference type="InterPro" id="IPR006592">
    <property type="entry name" value="RNA_pol_N"/>
</dbReference>
<evidence type="ECO:0000256" key="9">
    <source>
        <dbReference type="ARBA" id="ARBA00023163"/>
    </source>
</evidence>
<comment type="subcellular location">
    <subcellularLocation>
        <location evidence="1">Nucleus</location>
    </subcellularLocation>
</comment>
<reference evidence="15" key="1">
    <citation type="journal article" date="2020" name="Stud. Mycol.">
        <title>101 Dothideomycetes genomes: a test case for predicting lifestyles and emergence of pathogens.</title>
        <authorList>
            <person name="Haridas S."/>
            <person name="Albert R."/>
            <person name="Binder M."/>
            <person name="Bloem J."/>
            <person name="Labutti K."/>
            <person name="Salamov A."/>
            <person name="Andreopoulos B."/>
            <person name="Baker S."/>
            <person name="Barry K."/>
            <person name="Bills G."/>
            <person name="Bluhm B."/>
            <person name="Cannon C."/>
            <person name="Castanera R."/>
            <person name="Culley D."/>
            <person name="Daum C."/>
            <person name="Ezra D."/>
            <person name="Gonzalez J."/>
            <person name="Henrissat B."/>
            <person name="Kuo A."/>
            <person name="Liang C."/>
            <person name="Lipzen A."/>
            <person name="Lutzoni F."/>
            <person name="Magnuson J."/>
            <person name="Mondo S."/>
            <person name="Nolan M."/>
            <person name="Ohm R."/>
            <person name="Pangilinan J."/>
            <person name="Park H.-J."/>
            <person name="Ramirez L."/>
            <person name="Alfaro M."/>
            <person name="Sun H."/>
            <person name="Tritt A."/>
            <person name="Yoshinaga Y."/>
            <person name="Zwiers L.-H."/>
            <person name="Turgeon B."/>
            <person name="Goodwin S."/>
            <person name="Spatafora J."/>
            <person name="Crous P."/>
            <person name="Grigoriev I."/>
        </authorList>
    </citation>
    <scope>NUCLEOTIDE SEQUENCE</scope>
    <source>
        <strain evidence="15">CBS 260.36</strain>
    </source>
</reference>
<dbReference type="OrthoDB" id="270392at2759"/>
<evidence type="ECO:0000256" key="6">
    <source>
        <dbReference type="ARBA" id="ARBA00022723"/>
    </source>
</evidence>
<keyword evidence="4 12" id="KW-0808">Transferase</keyword>
<dbReference type="InterPro" id="IPR000722">
    <property type="entry name" value="RNA_pol_asu"/>
</dbReference>
<feature type="domain" description="RNA polymerase N-terminal" evidence="14">
    <location>
        <begin position="376"/>
        <end position="704"/>
    </location>
</feature>
<dbReference type="Gene3D" id="4.10.860.120">
    <property type="entry name" value="RNA polymerase II, clamp domain"/>
    <property type="match status" value="1"/>
</dbReference>
<evidence type="ECO:0000256" key="12">
    <source>
        <dbReference type="RuleBase" id="RU004279"/>
    </source>
</evidence>
<proteinExistence type="inferred from homology"/>